<feature type="domain" description="Catalase core" evidence="11">
    <location>
        <begin position="43"/>
        <end position="428"/>
    </location>
</feature>
<dbReference type="InterPro" id="IPR011614">
    <property type="entry name" value="Catalase_core"/>
</dbReference>
<dbReference type="GO" id="GO:0005739">
    <property type="term" value="C:mitochondrion"/>
    <property type="evidence" value="ECO:0007669"/>
    <property type="project" value="TreeGrafter"/>
</dbReference>
<dbReference type="PANTHER" id="PTHR11465">
    <property type="entry name" value="CATALASE"/>
    <property type="match status" value="1"/>
</dbReference>
<keyword evidence="6 10" id="KW-0479">Metal-binding</keyword>
<dbReference type="STRING" id="694573.A0A194V025"/>
<keyword evidence="7" id="KW-0560">Oxidoreductase</keyword>
<dbReference type="Pfam" id="PF00199">
    <property type="entry name" value="Catalase"/>
    <property type="match status" value="1"/>
</dbReference>
<evidence type="ECO:0000256" key="4">
    <source>
        <dbReference type="ARBA" id="ARBA00022589"/>
    </source>
</evidence>
<dbReference type="PROSITE" id="PS00437">
    <property type="entry name" value="CATALASE_1"/>
    <property type="match status" value="1"/>
</dbReference>
<organism evidence="12 13">
    <name type="scientific">Cytospora mali</name>
    <name type="common">Apple Valsa canker fungus</name>
    <name type="synonym">Valsa mali</name>
    <dbReference type="NCBI Taxonomy" id="578113"/>
    <lineage>
        <taxon>Eukaryota</taxon>
        <taxon>Fungi</taxon>
        <taxon>Dikarya</taxon>
        <taxon>Ascomycota</taxon>
        <taxon>Pezizomycotina</taxon>
        <taxon>Sordariomycetes</taxon>
        <taxon>Sordariomycetidae</taxon>
        <taxon>Diaporthales</taxon>
        <taxon>Cytosporaceae</taxon>
        <taxon>Cytospora</taxon>
    </lineage>
</organism>
<evidence type="ECO:0000259" key="11">
    <source>
        <dbReference type="SMART" id="SM01060"/>
    </source>
</evidence>
<dbReference type="GO" id="GO:0042542">
    <property type="term" value="P:response to hydrogen peroxide"/>
    <property type="evidence" value="ECO:0007669"/>
    <property type="project" value="TreeGrafter"/>
</dbReference>
<dbReference type="AlphaFoldDB" id="A0A194V025"/>
<dbReference type="Proteomes" id="UP000078576">
    <property type="component" value="Unassembled WGS sequence"/>
</dbReference>
<dbReference type="SUPFAM" id="SSF56634">
    <property type="entry name" value="Heme-dependent catalase-like"/>
    <property type="match status" value="1"/>
</dbReference>
<evidence type="ECO:0000256" key="3">
    <source>
        <dbReference type="ARBA" id="ARBA00022559"/>
    </source>
</evidence>
<comment type="similarity">
    <text evidence="2">Belongs to the catalase family.</text>
</comment>
<dbReference type="Gene3D" id="2.40.180.10">
    <property type="entry name" value="Catalase core domain"/>
    <property type="match status" value="1"/>
</dbReference>
<gene>
    <name evidence="12" type="ORF">VP1G_04573</name>
</gene>
<keyword evidence="8 10" id="KW-0408">Iron</keyword>
<dbReference type="GO" id="GO:0020037">
    <property type="term" value="F:heme binding"/>
    <property type="evidence" value="ECO:0007669"/>
    <property type="project" value="InterPro"/>
</dbReference>
<dbReference type="GO" id="GO:0046872">
    <property type="term" value="F:metal ion binding"/>
    <property type="evidence" value="ECO:0007669"/>
    <property type="project" value="UniProtKB-KW"/>
</dbReference>
<comment type="pathway">
    <text evidence="1">Alkaloid biosynthesis.</text>
</comment>
<proteinExistence type="inferred from homology"/>
<dbReference type="GO" id="GO:0004096">
    <property type="term" value="F:catalase activity"/>
    <property type="evidence" value="ECO:0007669"/>
    <property type="project" value="UniProtKB-EC"/>
</dbReference>
<comment type="cofactor">
    <cofactor evidence="10">
        <name>heme</name>
        <dbReference type="ChEBI" id="CHEBI:30413"/>
    </cofactor>
</comment>
<dbReference type="InterPro" id="IPR018028">
    <property type="entry name" value="Catalase"/>
</dbReference>
<dbReference type="PRINTS" id="PR00067">
    <property type="entry name" value="CATALASE"/>
</dbReference>
<keyword evidence="3" id="KW-0575">Peroxidase</keyword>
<evidence type="ECO:0000256" key="1">
    <source>
        <dbReference type="ARBA" id="ARBA00004913"/>
    </source>
</evidence>
<dbReference type="SMART" id="SM01060">
    <property type="entry name" value="Catalase"/>
    <property type="match status" value="1"/>
</dbReference>
<dbReference type="GO" id="GO:0009820">
    <property type="term" value="P:alkaloid metabolic process"/>
    <property type="evidence" value="ECO:0007669"/>
    <property type="project" value="UniProtKB-KW"/>
</dbReference>
<dbReference type="OrthoDB" id="6880011at2759"/>
<dbReference type="InterPro" id="IPR002226">
    <property type="entry name" value="Catalase_haem_BS"/>
</dbReference>
<dbReference type="PIRSF" id="PIRSF038928">
    <property type="entry name" value="Catalase_clade1-3"/>
    <property type="match status" value="1"/>
</dbReference>
<evidence type="ECO:0000256" key="9">
    <source>
        <dbReference type="ARBA" id="ARBA00023324"/>
    </source>
</evidence>
<dbReference type="Pfam" id="PF06628">
    <property type="entry name" value="Catalase-rel"/>
    <property type="match status" value="1"/>
</dbReference>
<evidence type="ECO:0000256" key="2">
    <source>
        <dbReference type="ARBA" id="ARBA00005329"/>
    </source>
</evidence>
<keyword evidence="4" id="KW-0017">Alkaloid metabolism</keyword>
<dbReference type="InterPro" id="IPR010582">
    <property type="entry name" value="Catalase_immune_responsive"/>
</dbReference>
<evidence type="ECO:0000256" key="5">
    <source>
        <dbReference type="ARBA" id="ARBA00022617"/>
    </source>
</evidence>
<protein>
    <submittedName>
        <fullName evidence="12">Catalase A</fullName>
    </submittedName>
</protein>
<evidence type="ECO:0000256" key="8">
    <source>
        <dbReference type="ARBA" id="ARBA00023004"/>
    </source>
</evidence>
<dbReference type="InterPro" id="IPR020835">
    <property type="entry name" value="Catalase_sf"/>
</dbReference>
<evidence type="ECO:0000256" key="10">
    <source>
        <dbReference type="PIRSR" id="PIRSR038928-2"/>
    </source>
</evidence>
<evidence type="ECO:0000256" key="7">
    <source>
        <dbReference type="ARBA" id="ARBA00023002"/>
    </source>
</evidence>
<dbReference type="InterPro" id="IPR024711">
    <property type="entry name" value="Catalase_clade1/3"/>
</dbReference>
<dbReference type="GO" id="GO:0042744">
    <property type="term" value="P:hydrogen peroxide catabolic process"/>
    <property type="evidence" value="ECO:0007669"/>
    <property type="project" value="UniProtKB-KW"/>
</dbReference>
<keyword evidence="5 10" id="KW-0349">Heme</keyword>
<sequence>MTFTTVNQGRVDVDRDGNRVNYLTTMNGKLCQNFDFTLEPSTHAFSGAPIANPNSSQRIGNQLRGTLLLQDVNLIEMIQSLDRERVPERVVHARGCGAHGYFEVIRDMTDVTSAEFLGRVGKRTPLFARFSTTAGEKGSPETIRDTRGFAFKLYTSEGNLDWAFLSQPVFSIRDGAKFPSFVHATKKNPQTGLPDHTMFWDYFNKNPEAIHFLMFLFSDRSTPVDFQHADIFSVNTYRFTKTDGTFSYVKLHIKSNQGNQYLTAAEAKKRAGEDPDYMTRSLHDDIENGKFPSWDVYGQIISPDVAEKYSIDIFDPTKTLPSKDFPYRPFGRIVLNKNVGDNFAEAEQVAFSPANVVPGWALTPDPVLQLRAFAYQDAQRYRLGANFIQLPINRPKQSFNPLRRDGPANFQGSAGAAPYYPSSFQHLDTAPQYAEAGEENWNGRVVNFESKLMEDDFAQPREFWERILSKEPGQQENLVSNVAEHLALALPDVREKTCSLFGRVHQNLGHKIRLATEREAHKLELRKVEKQFERLSLPFQPRSARTALDKNEYLPCSFDRLAPNAGLIGRNF</sequence>
<feature type="binding site" description="axial binding residue" evidence="10">
    <location>
        <position position="375"/>
    </location>
    <ligand>
        <name>heme</name>
        <dbReference type="ChEBI" id="CHEBI:30413"/>
    </ligand>
    <ligandPart>
        <name>Fe</name>
        <dbReference type="ChEBI" id="CHEBI:18248"/>
    </ligandPart>
</feature>
<evidence type="ECO:0000313" key="12">
    <source>
        <dbReference type="EMBL" id="KUI57270.1"/>
    </source>
</evidence>
<evidence type="ECO:0000313" key="13">
    <source>
        <dbReference type="Proteomes" id="UP000078576"/>
    </source>
</evidence>
<name>A0A194V025_CYTMA</name>
<dbReference type="PANTHER" id="PTHR11465:SF9">
    <property type="entry name" value="CATALASE"/>
    <property type="match status" value="1"/>
</dbReference>
<reference evidence="13" key="1">
    <citation type="submission" date="2014-12" db="EMBL/GenBank/DDBJ databases">
        <title>Genome Sequence of Valsa Canker Pathogens Uncovers a Specific Adaption of Colonization on Woody Bark.</title>
        <authorList>
            <person name="Yin Z."/>
            <person name="Liu H."/>
            <person name="Gao X."/>
            <person name="Li Z."/>
            <person name="Song N."/>
            <person name="Ke X."/>
            <person name="Dai Q."/>
            <person name="Wu Y."/>
            <person name="Sun Y."/>
            <person name="Xu J.-R."/>
            <person name="Kang Z.K."/>
            <person name="Wang L."/>
            <person name="Huang L."/>
        </authorList>
    </citation>
    <scope>NUCLEOTIDE SEQUENCE [LARGE SCALE GENOMIC DNA]</scope>
    <source>
        <strain evidence="13">SXYL134</strain>
    </source>
</reference>
<dbReference type="PROSITE" id="PS51402">
    <property type="entry name" value="CATALASE_3"/>
    <property type="match status" value="1"/>
</dbReference>
<evidence type="ECO:0000256" key="6">
    <source>
        <dbReference type="ARBA" id="ARBA00022723"/>
    </source>
</evidence>
<accession>A0A194V025</accession>
<keyword evidence="9" id="KW-0376">Hydrogen peroxide</keyword>
<dbReference type="EMBL" id="KN714698">
    <property type="protein sequence ID" value="KUI57270.1"/>
    <property type="molecule type" value="Genomic_DNA"/>
</dbReference>
<keyword evidence="13" id="KW-1185">Reference proteome</keyword>
<dbReference type="GO" id="GO:0005777">
    <property type="term" value="C:peroxisome"/>
    <property type="evidence" value="ECO:0007669"/>
    <property type="project" value="TreeGrafter"/>
</dbReference>